<protein>
    <submittedName>
        <fullName evidence="2">Uncharacterized protein</fullName>
    </submittedName>
</protein>
<evidence type="ECO:0000256" key="1">
    <source>
        <dbReference type="SAM" id="MobiDB-lite"/>
    </source>
</evidence>
<comment type="caution">
    <text evidence="2">The sequence shown here is derived from an EMBL/GenBank/DDBJ whole genome shotgun (WGS) entry which is preliminary data.</text>
</comment>
<feature type="compositionally biased region" description="Low complexity" evidence="1">
    <location>
        <begin position="1"/>
        <end position="26"/>
    </location>
</feature>
<reference evidence="2 3" key="1">
    <citation type="journal article" date="2015" name="Genome Announc.">
        <title>Expanding the biotechnology potential of lactobacilli through comparative genomics of 213 strains and associated genera.</title>
        <authorList>
            <person name="Sun Z."/>
            <person name="Harris H.M."/>
            <person name="McCann A."/>
            <person name="Guo C."/>
            <person name="Argimon S."/>
            <person name="Zhang W."/>
            <person name="Yang X."/>
            <person name="Jeffery I.B."/>
            <person name="Cooney J.C."/>
            <person name="Kagawa T.F."/>
            <person name="Liu W."/>
            <person name="Song Y."/>
            <person name="Salvetti E."/>
            <person name="Wrobel A."/>
            <person name="Rasinkangas P."/>
            <person name="Parkhill J."/>
            <person name="Rea M.C."/>
            <person name="O'Sullivan O."/>
            <person name="Ritari J."/>
            <person name="Douillard F.P."/>
            <person name="Paul Ross R."/>
            <person name="Yang R."/>
            <person name="Briner A.E."/>
            <person name="Felis G.E."/>
            <person name="de Vos W.M."/>
            <person name="Barrangou R."/>
            <person name="Klaenhammer T.R."/>
            <person name="Caufield P.W."/>
            <person name="Cui Y."/>
            <person name="Zhang H."/>
            <person name="O'Toole P.W."/>
        </authorList>
    </citation>
    <scope>NUCLEOTIDE SEQUENCE [LARGE SCALE GENOMIC DNA]</scope>
    <source>
        <strain evidence="2 3">DSM 18630</strain>
    </source>
</reference>
<evidence type="ECO:0000313" key="3">
    <source>
        <dbReference type="Proteomes" id="UP000051451"/>
    </source>
</evidence>
<accession>A0A0R1VL95</accession>
<dbReference type="GeneID" id="98318558"/>
<dbReference type="EMBL" id="AZGB01000015">
    <property type="protein sequence ID" value="KRM06375.1"/>
    <property type="molecule type" value="Genomic_DNA"/>
</dbReference>
<keyword evidence="3" id="KW-1185">Reference proteome</keyword>
<evidence type="ECO:0000313" key="2">
    <source>
        <dbReference type="EMBL" id="KRM06375.1"/>
    </source>
</evidence>
<sequence>MLLNKQSQTASSSNSQSAPSSAQSSSTEPAVGTVTTRPQGAWVITFEHNLYAGYKVTPKCYKYYGNGLWEVWVDEINTGNYPYVTVNQYNGNFHG</sequence>
<proteinExistence type="predicted"/>
<organism evidence="2 3">
    <name type="scientific">Liquorilactobacillus ghanensis DSM 18630</name>
    <dbReference type="NCBI Taxonomy" id="1423750"/>
    <lineage>
        <taxon>Bacteria</taxon>
        <taxon>Bacillati</taxon>
        <taxon>Bacillota</taxon>
        <taxon>Bacilli</taxon>
        <taxon>Lactobacillales</taxon>
        <taxon>Lactobacillaceae</taxon>
        <taxon>Liquorilactobacillus</taxon>
    </lineage>
</organism>
<dbReference type="PATRIC" id="fig|1423750.3.peg.528"/>
<feature type="region of interest" description="Disordered" evidence="1">
    <location>
        <begin position="1"/>
        <end position="33"/>
    </location>
</feature>
<dbReference type="RefSeq" id="WP_187329652.1">
    <property type="nucleotide sequence ID" value="NZ_AZGB01000015.1"/>
</dbReference>
<dbReference type="AlphaFoldDB" id="A0A0R1VL95"/>
<dbReference type="Proteomes" id="UP000051451">
    <property type="component" value="Unassembled WGS sequence"/>
</dbReference>
<name>A0A0R1VL95_9LACO</name>
<gene>
    <name evidence="2" type="ORF">FC89_GL000512</name>
</gene>